<dbReference type="GO" id="GO:0016887">
    <property type="term" value="F:ATP hydrolysis activity"/>
    <property type="evidence" value="ECO:0007669"/>
    <property type="project" value="InterPro"/>
</dbReference>
<evidence type="ECO:0000256" key="4">
    <source>
        <dbReference type="ARBA" id="ARBA00022741"/>
    </source>
</evidence>
<dbReference type="InterPro" id="IPR017871">
    <property type="entry name" value="ABC_transporter-like_CS"/>
</dbReference>
<dbReference type="Proteomes" id="UP000542125">
    <property type="component" value="Unassembled WGS sequence"/>
</dbReference>
<sequence length="319" mass="33801">MPRTAIDAMTRDTHSDSRDVSGGATAGHAAPLTANRGQRPLVDARDDAGREADPDNASRPGADAFLSMNDVRFTYAGSLHPVVEHIDMALPAGAIHCLLGRSGCGKSTLLKLAAGLLRPDVGTITVGGEPVREPDQATGFVFQSPTLLAWLDVLDNVLLPVSLHRKPGAQDIAEAKTLLGQLGLADLLHRFPHQLSGGQQSRVAIARALLPKPRLLLMDEPFAALDALTREALQDALLAVCASQGVSVLFVTHDIAEAVYLGDRVMVVEQGSLRCDIPVTVGRPRTSGVRHRADFNAVCMQLREVMEAGERAAGIGMIG</sequence>
<dbReference type="Pfam" id="PF00005">
    <property type="entry name" value="ABC_tran"/>
    <property type="match status" value="1"/>
</dbReference>
<keyword evidence="5 8" id="KW-0067">ATP-binding</keyword>
<comment type="similarity">
    <text evidence="1">Belongs to the ABC transporter superfamily.</text>
</comment>
<dbReference type="PANTHER" id="PTHR42788:SF13">
    <property type="entry name" value="ALIPHATIC SULFONATES IMPORT ATP-BINDING PROTEIN SSUB"/>
    <property type="match status" value="1"/>
</dbReference>
<dbReference type="PANTHER" id="PTHR42788">
    <property type="entry name" value="TAURINE IMPORT ATP-BINDING PROTEIN-RELATED"/>
    <property type="match status" value="1"/>
</dbReference>
<dbReference type="EMBL" id="JACBYR010000001">
    <property type="protein sequence ID" value="NYE84683.1"/>
    <property type="molecule type" value="Genomic_DNA"/>
</dbReference>
<proteinExistence type="inferred from homology"/>
<dbReference type="InterPro" id="IPR027417">
    <property type="entry name" value="P-loop_NTPase"/>
</dbReference>
<keyword evidence="4" id="KW-0547">Nucleotide-binding</keyword>
<dbReference type="PROSITE" id="PS50893">
    <property type="entry name" value="ABC_TRANSPORTER_2"/>
    <property type="match status" value="1"/>
</dbReference>
<dbReference type="SUPFAM" id="SSF52540">
    <property type="entry name" value="P-loop containing nucleoside triphosphate hydrolases"/>
    <property type="match status" value="1"/>
</dbReference>
<feature type="region of interest" description="Disordered" evidence="6">
    <location>
        <begin position="1"/>
        <end position="40"/>
    </location>
</feature>
<keyword evidence="3" id="KW-0472">Membrane</keyword>
<dbReference type="InterPro" id="IPR003439">
    <property type="entry name" value="ABC_transporter-like_ATP-bd"/>
</dbReference>
<keyword evidence="2" id="KW-0813">Transport</keyword>
<comment type="caution">
    <text evidence="8">The sequence shown here is derived from an EMBL/GenBank/DDBJ whole genome shotgun (WGS) entry which is preliminary data.</text>
</comment>
<evidence type="ECO:0000256" key="2">
    <source>
        <dbReference type="ARBA" id="ARBA00022448"/>
    </source>
</evidence>
<evidence type="ECO:0000256" key="3">
    <source>
        <dbReference type="ARBA" id="ARBA00022475"/>
    </source>
</evidence>
<feature type="compositionally biased region" description="Basic and acidic residues" evidence="6">
    <location>
        <begin position="9"/>
        <end position="19"/>
    </location>
</feature>
<dbReference type="InterPro" id="IPR050166">
    <property type="entry name" value="ABC_transporter_ATP-bind"/>
</dbReference>
<feature type="domain" description="ABC transporter" evidence="7">
    <location>
        <begin position="66"/>
        <end position="295"/>
    </location>
</feature>
<accession>A0A7Y9IYB0</accession>
<evidence type="ECO:0000313" key="9">
    <source>
        <dbReference type="Proteomes" id="UP000542125"/>
    </source>
</evidence>
<reference evidence="8 9" key="1">
    <citation type="submission" date="2020-07" db="EMBL/GenBank/DDBJ databases">
        <title>Genomic Encyclopedia of Type Strains, Phase IV (KMG-V): Genome sequencing to study the core and pangenomes of soil and plant-associated prokaryotes.</title>
        <authorList>
            <person name="Whitman W."/>
        </authorList>
    </citation>
    <scope>NUCLEOTIDE SEQUENCE [LARGE SCALE GENOMIC DNA]</scope>
    <source>
        <strain evidence="8 9">SAS40</strain>
    </source>
</reference>
<dbReference type="RefSeq" id="WP_306455908.1">
    <property type="nucleotide sequence ID" value="NZ_JACBYR010000001.1"/>
</dbReference>
<dbReference type="Gene3D" id="3.40.50.300">
    <property type="entry name" value="P-loop containing nucleotide triphosphate hydrolases"/>
    <property type="match status" value="1"/>
</dbReference>
<gene>
    <name evidence="8" type="ORF">FHW18_003954</name>
</gene>
<name>A0A7Y9IYB0_9BURK</name>
<evidence type="ECO:0000256" key="6">
    <source>
        <dbReference type="SAM" id="MobiDB-lite"/>
    </source>
</evidence>
<keyword evidence="3" id="KW-1003">Cell membrane</keyword>
<evidence type="ECO:0000259" key="7">
    <source>
        <dbReference type="PROSITE" id="PS50893"/>
    </source>
</evidence>
<evidence type="ECO:0000313" key="8">
    <source>
        <dbReference type="EMBL" id="NYE84683.1"/>
    </source>
</evidence>
<dbReference type="AlphaFoldDB" id="A0A7Y9IYB0"/>
<dbReference type="InterPro" id="IPR003593">
    <property type="entry name" value="AAA+_ATPase"/>
</dbReference>
<dbReference type="PROSITE" id="PS00211">
    <property type="entry name" value="ABC_TRANSPORTER_1"/>
    <property type="match status" value="1"/>
</dbReference>
<dbReference type="GO" id="GO:0005524">
    <property type="term" value="F:ATP binding"/>
    <property type="evidence" value="ECO:0007669"/>
    <property type="project" value="UniProtKB-KW"/>
</dbReference>
<dbReference type="SMART" id="SM00382">
    <property type="entry name" value="AAA"/>
    <property type="match status" value="1"/>
</dbReference>
<organism evidence="8 9">
    <name type="scientific">Pigmentiphaga litoralis</name>
    <dbReference type="NCBI Taxonomy" id="516702"/>
    <lineage>
        <taxon>Bacteria</taxon>
        <taxon>Pseudomonadati</taxon>
        <taxon>Pseudomonadota</taxon>
        <taxon>Betaproteobacteria</taxon>
        <taxon>Burkholderiales</taxon>
        <taxon>Alcaligenaceae</taxon>
        <taxon>Pigmentiphaga</taxon>
    </lineage>
</organism>
<keyword evidence="9" id="KW-1185">Reference proteome</keyword>
<dbReference type="CDD" id="cd03293">
    <property type="entry name" value="ABC_NrtD_SsuB_transporters"/>
    <property type="match status" value="1"/>
</dbReference>
<evidence type="ECO:0000256" key="1">
    <source>
        <dbReference type="ARBA" id="ARBA00005417"/>
    </source>
</evidence>
<protein>
    <submittedName>
        <fullName evidence="8">NitT/TauT family transport system ATP-binding protein</fullName>
    </submittedName>
</protein>
<evidence type="ECO:0000256" key="5">
    <source>
        <dbReference type="ARBA" id="ARBA00022840"/>
    </source>
</evidence>